<dbReference type="GeneID" id="27362385"/>
<dbReference type="GO" id="GO:0006396">
    <property type="term" value="P:RNA processing"/>
    <property type="evidence" value="ECO:0007669"/>
    <property type="project" value="InterPro"/>
</dbReference>
<evidence type="ECO:0000313" key="10">
    <source>
        <dbReference type="Proteomes" id="UP000053342"/>
    </source>
</evidence>
<dbReference type="EMBL" id="KN847343">
    <property type="protein sequence ID" value="KIW37672.1"/>
    <property type="molecule type" value="Genomic_DNA"/>
</dbReference>
<comment type="subcellular location">
    <subcellularLocation>
        <location evidence="2">Cytoplasm</location>
    </subcellularLocation>
    <subcellularLocation>
        <location evidence="1">Nucleus</location>
    </subcellularLocation>
</comment>
<keyword evidence="4 6" id="KW-0694">RNA-binding</keyword>
<sequence length="204" mass="21485">MSTEMEIDAAPPAVSDDPKTVGGTSSPTTEETTKANSNAGSEARTVQNAVAVRSIEGWIVIATNIHEEATEEDITDLFAEYGDIKNLHLNLDRRTGYVKGYVLIEYPTQVEAAAAIKALNGAKLLDQTISVDYAFVRPPPKDNKGGRGGPGGGGGGGKGNERRGGGGGARGGARSRSRSKSRSRSRSVDRHRKGDGDGDKMDRD</sequence>
<evidence type="ECO:0000256" key="4">
    <source>
        <dbReference type="ARBA" id="ARBA00022884"/>
    </source>
</evidence>
<dbReference type="InterPro" id="IPR012677">
    <property type="entry name" value="Nucleotide-bd_a/b_plait_sf"/>
</dbReference>
<dbReference type="InterPro" id="IPR000504">
    <property type="entry name" value="RRM_dom"/>
</dbReference>
<evidence type="ECO:0000256" key="3">
    <source>
        <dbReference type="ARBA" id="ARBA00022490"/>
    </source>
</evidence>
<dbReference type="GO" id="GO:0005634">
    <property type="term" value="C:nucleus"/>
    <property type="evidence" value="ECO:0007669"/>
    <property type="project" value="UniProtKB-SubCell"/>
</dbReference>
<evidence type="ECO:0000256" key="6">
    <source>
        <dbReference type="PROSITE-ProRule" id="PRU00176"/>
    </source>
</evidence>
<feature type="region of interest" description="Disordered" evidence="7">
    <location>
        <begin position="136"/>
        <end position="204"/>
    </location>
</feature>
<dbReference type="STRING" id="215243.A0A0D2BJU0"/>
<dbReference type="SUPFAM" id="SSF54928">
    <property type="entry name" value="RNA-binding domain, RBD"/>
    <property type="match status" value="1"/>
</dbReference>
<dbReference type="PANTHER" id="PTHR45894">
    <property type="entry name" value="RNA-BINDING PROTEIN 8A"/>
    <property type="match status" value="1"/>
</dbReference>
<feature type="compositionally biased region" description="Basic and acidic residues" evidence="7">
    <location>
        <begin position="186"/>
        <end position="204"/>
    </location>
</feature>
<feature type="compositionally biased region" description="Gly residues" evidence="7">
    <location>
        <begin position="146"/>
        <end position="158"/>
    </location>
</feature>
<dbReference type="PRINTS" id="PR01738">
    <property type="entry name" value="RNABINDINGM8"/>
</dbReference>
<dbReference type="AlphaFoldDB" id="A0A0D2BJU0"/>
<evidence type="ECO:0000313" key="9">
    <source>
        <dbReference type="EMBL" id="KIW37672.1"/>
    </source>
</evidence>
<dbReference type="Pfam" id="PF00076">
    <property type="entry name" value="RRM_1"/>
    <property type="match status" value="1"/>
</dbReference>
<dbReference type="CDD" id="cd12324">
    <property type="entry name" value="RRM_RBM8"/>
    <property type="match status" value="1"/>
</dbReference>
<evidence type="ECO:0000256" key="2">
    <source>
        <dbReference type="ARBA" id="ARBA00004496"/>
    </source>
</evidence>
<dbReference type="VEuPathDB" id="FungiDB:PV06_10311"/>
<feature type="region of interest" description="Disordered" evidence="7">
    <location>
        <begin position="1"/>
        <end position="41"/>
    </location>
</feature>
<feature type="compositionally biased region" description="Basic residues" evidence="7">
    <location>
        <begin position="173"/>
        <end position="185"/>
    </location>
</feature>
<dbReference type="InterPro" id="IPR035979">
    <property type="entry name" value="RBD_domain_sf"/>
</dbReference>
<dbReference type="InterPro" id="IPR008111">
    <property type="entry name" value="RNA-bd_8"/>
</dbReference>
<dbReference type="PROSITE" id="PS50102">
    <property type="entry name" value="RRM"/>
    <property type="match status" value="1"/>
</dbReference>
<feature type="domain" description="RRM" evidence="8">
    <location>
        <begin position="58"/>
        <end position="136"/>
    </location>
</feature>
<proteinExistence type="predicted"/>
<feature type="compositionally biased region" description="Low complexity" evidence="7">
    <location>
        <begin position="20"/>
        <end position="30"/>
    </location>
</feature>
<dbReference type="HOGENOM" id="CLU_012062_18_0_1"/>
<dbReference type="InterPro" id="IPR033744">
    <property type="entry name" value="RRM_RBM8"/>
</dbReference>
<evidence type="ECO:0000256" key="5">
    <source>
        <dbReference type="ARBA" id="ARBA00023242"/>
    </source>
</evidence>
<accession>A0A0D2BJU0</accession>
<organism evidence="9 10">
    <name type="scientific">Exophiala oligosperma</name>
    <dbReference type="NCBI Taxonomy" id="215243"/>
    <lineage>
        <taxon>Eukaryota</taxon>
        <taxon>Fungi</taxon>
        <taxon>Dikarya</taxon>
        <taxon>Ascomycota</taxon>
        <taxon>Pezizomycotina</taxon>
        <taxon>Eurotiomycetes</taxon>
        <taxon>Chaetothyriomycetidae</taxon>
        <taxon>Chaetothyriales</taxon>
        <taxon>Herpotrichiellaceae</taxon>
        <taxon>Exophiala</taxon>
    </lineage>
</organism>
<dbReference type="Gene3D" id="3.30.70.330">
    <property type="match status" value="1"/>
</dbReference>
<evidence type="ECO:0000259" key="8">
    <source>
        <dbReference type="PROSITE" id="PS50102"/>
    </source>
</evidence>
<keyword evidence="5" id="KW-0539">Nucleus</keyword>
<dbReference type="GO" id="GO:0005737">
    <property type="term" value="C:cytoplasm"/>
    <property type="evidence" value="ECO:0007669"/>
    <property type="project" value="UniProtKB-SubCell"/>
</dbReference>
<evidence type="ECO:0000256" key="7">
    <source>
        <dbReference type="SAM" id="MobiDB-lite"/>
    </source>
</evidence>
<keyword evidence="10" id="KW-1185">Reference proteome</keyword>
<dbReference type="OrthoDB" id="15688at2759"/>
<protein>
    <recommendedName>
        <fullName evidence="8">RRM domain-containing protein</fullName>
    </recommendedName>
</protein>
<name>A0A0D2BJU0_9EURO</name>
<evidence type="ECO:0000256" key="1">
    <source>
        <dbReference type="ARBA" id="ARBA00004123"/>
    </source>
</evidence>
<dbReference type="Proteomes" id="UP000053342">
    <property type="component" value="Unassembled WGS sequence"/>
</dbReference>
<dbReference type="RefSeq" id="XP_016257888.1">
    <property type="nucleotide sequence ID" value="XM_016411847.1"/>
</dbReference>
<reference evidence="9 10" key="1">
    <citation type="submission" date="2015-01" db="EMBL/GenBank/DDBJ databases">
        <title>The Genome Sequence of Exophiala oligosperma CBS72588.</title>
        <authorList>
            <consortium name="The Broad Institute Genomics Platform"/>
            <person name="Cuomo C."/>
            <person name="de Hoog S."/>
            <person name="Gorbushina A."/>
            <person name="Stielow B."/>
            <person name="Teixiera M."/>
            <person name="Abouelleil A."/>
            <person name="Chapman S.B."/>
            <person name="Priest M."/>
            <person name="Young S.K."/>
            <person name="Wortman J."/>
            <person name="Nusbaum C."/>
            <person name="Birren B."/>
        </authorList>
    </citation>
    <scope>NUCLEOTIDE SEQUENCE [LARGE SCALE GENOMIC DNA]</scope>
    <source>
        <strain evidence="9 10">CBS 72588</strain>
    </source>
</reference>
<dbReference type="SMART" id="SM00360">
    <property type="entry name" value="RRM"/>
    <property type="match status" value="1"/>
</dbReference>
<dbReference type="GO" id="GO:0003729">
    <property type="term" value="F:mRNA binding"/>
    <property type="evidence" value="ECO:0007669"/>
    <property type="project" value="InterPro"/>
</dbReference>
<keyword evidence="3" id="KW-0963">Cytoplasm</keyword>
<gene>
    <name evidence="9" type="ORF">PV06_10311</name>
</gene>